<dbReference type="PROSITE" id="PS00216">
    <property type="entry name" value="SUGAR_TRANSPORT_1"/>
    <property type="match status" value="1"/>
</dbReference>
<protein>
    <recommendedName>
        <fullName evidence="6">Major facilitator superfamily (MFS) profile domain-containing protein</fullName>
    </recommendedName>
</protein>
<feature type="domain" description="Major facilitator superfamily (MFS) profile" evidence="6">
    <location>
        <begin position="1"/>
        <end position="176"/>
    </location>
</feature>
<evidence type="ECO:0000256" key="1">
    <source>
        <dbReference type="ARBA" id="ARBA00004141"/>
    </source>
</evidence>
<evidence type="ECO:0000259" key="6">
    <source>
        <dbReference type="PROSITE" id="PS50850"/>
    </source>
</evidence>
<dbReference type="PANTHER" id="PTHR24064">
    <property type="entry name" value="SOLUTE CARRIER FAMILY 22 MEMBER"/>
    <property type="match status" value="1"/>
</dbReference>
<dbReference type="OrthoDB" id="3936150at2759"/>
<dbReference type="Gene3D" id="1.20.1250.20">
    <property type="entry name" value="MFS general substrate transporter like domains"/>
    <property type="match status" value="1"/>
</dbReference>
<dbReference type="GO" id="GO:0022857">
    <property type="term" value="F:transmembrane transporter activity"/>
    <property type="evidence" value="ECO:0007669"/>
    <property type="project" value="InterPro"/>
</dbReference>
<reference evidence="7" key="1">
    <citation type="submission" date="2021-11" db="EMBL/GenBank/DDBJ databases">
        <authorList>
            <person name="Schell T."/>
        </authorList>
    </citation>
    <scope>NUCLEOTIDE SEQUENCE</scope>
    <source>
        <strain evidence="7">M5</strain>
    </source>
</reference>
<feature type="transmembrane region" description="Helical" evidence="5">
    <location>
        <begin position="66"/>
        <end position="84"/>
    </location>
</feature>
<dbReference type="GO" id="GO:0016020">
    <property type="term" value="C:membrane"/>
    <property type="evidence" value="ECO:0007669"/>
    <property type="project" value="UniProtKB-SubCell"/>
</dbReference>
<feature type="transmembrane region" description="Helical" evidence="5">
    <location>
        <begin position="33"/>
        <end position="54"/>
    </location>
</feature>
<evidence type="ECO:0000256" key="4">
    <source>
        <dbReference type="ARBA" id="ARBA00023136"/>
    </source>
</evidence>
<dbReference type="SUPFAM" id="SSF103473">
    <property type="entry name" value="MFS general substrate transporter"/>
    <property type="match status" value="1"/>
</dbReference>
<accession>A0A8J2RS85</accession>
<sequence>MKRLIIIFMAWIAGVMGYYGITYSTTNLVGNFYINYELSMLVEIPAYIIGMFAVEKIGRRPMLSSGLLLSGIGCLTAGIVPPDMACIKTVSSLIAKLFAACVTATLFSYTSELFPTSSRSAMVGLCSTSGRIGGIIAPIISDWGKNNGQDSIPFFIFATINILVGLLCLLLPETKDTAFPATINEAIAMEKSLTSST</sequence>
<comment type="caution">
    <text evidence="7">The sequence shown here is derived from an EMBL/GenBank/DDBJ whole genome shotgun (WGS) entry which is preliminary data.</text>
</comment>
<dbReference type="Proteomes" id="UP000789390">
    <property type="component" value="Unassembled WGS sequence"/>
</dbReference>
<keyword evidence="8" id="KW-1185">Reference proteome</keyword>
<dbReference type="PROSITE" id="PS50850">
    <property type="entry name" value="MFS"/>
    <property type="match status" value="1"/>
</dbReference>
<keyword evidence="2 5" id="KW-0812">Transmembrane</keyword>
<comment type="subcellular location">
    <subcellularLocation>
        <location evidence="1">Membrane</location>
        <topology evidence="1">Multi-pass membrane protein</topology>
    </subcellularLocation>
</comment>
<name>A0A8J2RS85_9CRUS</name>
<organism evidence="7 8">
    <name type="scientific">Daphnia galeata</name>
    <dbReference type="NCBI Taxonomy" id="27404"/>
    <lineage>
        <taxon>Eukaryota</taxon>
        <taxon>Metazoa</taxon>
        <taxon>Ecdysozoa</taxon>
        <taxon>Arthropoda</taxon>
        <taxon>Crustacea</taxon>
        <taxon>Branchiopoda</taxon>
        <taxon>Diplostraca</taxon>
        <taxon>Cladocera</taxon>
        <taxon>Anomopoda</taxon>
        <taxon>Daphniidae</taxon>
        <taxon>Daphnia</taxon>
    </lineage>
</organism>
<dbReference type="InterPro" id="IPR020846">
    <property type="entry name" value="MFS_dom"/>
</dbReference>
<evidence type="ECO:0000313" key="8">
    <source>
        <dbReference type="Proteomes" id="UP000789390"/>
    </source>
</evidence>
<gene>
    <name evidence="7" type="ORF">DGAL_LOCUS10827</name>
</gene>
<dbReference type="InterPro" id="IPR036259">
    <property type="entry name" value="MFS_trans_sf"/>
</dbReference>
<dbReference type="AlphaFoldDB" id="A0A8J2RS85"/>
<dbReference type="InterPro" id="IPR005829">
    <property type="entry name" value="Sugar_transporter_CS"/>
</dbReference>
<dbReference type="EMBL" id="CAKKLH010000277">
    <property type="protein sequence ID" value="CAH0107522.1"/>
    <property type="molecule type" value="Genomic_DNA"/>
</dbReference>
<dbReference type="Pfam" id="PF07690">
    <property type="entry name" value="MFS_1"/>
    <property type="match status" value="1"/>
</dbReference>
<evidence type="ECO:0000313" key="7">
    <source>
        <dbReference type="EMBL" id="CAH0107522.1"/>
    </source>
</evidence>
<dbReference type="InterPro" id="IPR011701">
    <property type="entry name" value="MFS"/>
</dbReference>
<feature type="transmembrane region" description="Helical" evidence="5">
    <location>
        <begin position="152"/>
        <end position="171"/>
    </location>
</feature>
<keyword evidence="3 5" id="KW-1133">Transmembrane helix</keyword>
<evidence type="ECO:0000256" key="5">
    <source>
        <dbReference type="SAM" id="Phobius"/>
    </source>
</evidence>
<proteinExistence type="predicted"/>
<keyword evidence="4 5" id="KW-0472">Membrane</keyword>
<evidence type="ECO:0000256" key="2">
    <source>
        <dbReference type="ARBA" id="ARBA00022692"/>
    </source>
</evidence>
<evidence type="ECO:0000256" key="3">
    <source>
        <dbReference type="ARBA" id="ARBA00022989"/>
    </source>
</evidence>